<evidence type="ECO:0000313" key="3">
    <source>
        <dbReference type="Proteomes" id="UP000250235"/>
    </source>
</evidence>
<feature type="compositionally biased region" description="Basic and acidic residues" evidence="1">
    <location>
        <begin position="24"/>
        <end position="33"/>
    </location>
</feature>
<feature type="compositionally biased region" description="Acidic residues" evidence="1">
    <location>
        <begin position="214"/>
        <end position="225"/>
    </location>
</feature>
<dbReference type="AlphaFoldDB" id="A0A2Z7BQY6"/>
<proteinExistence type="predicted"/>
<dbReference type="Proteomes" id="UP000250235">
    <property type="component" value="Unassembled WGS sequence"/>
</dbReference>
<dbReference type="OrthoDB" id="342281at2759"/>
<sequence>MNYQEHKAHGNEPPVQAEEPQVQDDEHRAHESFHTGSQRMIISSPPKSPHANSKLEEVDKVVYSIDSRMIYMESKITSIDSRMLSIDSRMASMDFKLKSMDSKLEELLKNQSFMKNQSGLFQRTFYDKVDTLATNVTSSQTTLETSLFCQLAVQQYQFTTELDMVKMQLAELVDNFKKIGDAKKGEGGQSRPVDVSSRPGGEGSSGGVVHEVEDQSQEEEEEEVHEDTYRVMIEKDLKGANGFEARVV</sequence>
<accession>A0A2Z7BQY6</accession>
<keyword evidence="3" id="KW-1185">Reference proteome</keyword>
<protein>
    <submittedName>
        <fullName evidence="2">Nuclear matrix constituent protein 1-like protein</fullName>
    </submittedName>
</protein>
<evidence type="ECO:0000313" key="2">
    <source>
        <dbReference type="EMBL" id="KZV36038.1"/>
    </source>
</evidence>
<feature type="region of interest" description="Disordered" evidence="1">
    <location>
        <begin position="181"/>
        <end position="227"/>
    </location>
</feature>
<feature type="compositionally biased region" description="Basic and acidic residues" evidence="1">
    <location>
        <begin position="1"/>
        <end position="10"/>
    </location>
</feature>
<reference evidence="2 3" key="1">
    <citation type="journal article" date="2015" name="Proc. Natl. Acad. Sci. U.S.A.">
        <title>The resurrection genome of Boea hygrometrica: A blueprint for survival of dehydration.</title>
        <authorList>
            <person name="Xiao L."/>
            <person name="Yang G."/>
            <person name="Zhang L."/>
            <person name="Yang X."/>
            <person name="Zhao S."/>
            <person name="Ji Z."/>
            <person name="Zhou Q."/>
            <person name="Hu M."/>
            <person name="Wang Y."/>
            <person name="Chen M."/>
            <person name="Xu Y."/>
            <person name="Jin H."/>
            <person name="Xiao X."/>
            <person name="Hu G."/>
            <person name="Bao F."/>
            <person name="Hu Y."/>
            <person name="Wan P."/>
            <person name="Li L."/>
            <person name="Deng X."/>
            <person name="Kuang T."/>
            <person name="Xiang C."/>
            <person name="Zhu J.K."/>
            <person name="Oliver M.J."/>
            <person name="He Y."/>
        </authorList>
    </citation>
    <scope>NUCLEOTIDE SEQUENCE [LARGE SCALE GENOMIC DNA]</scope>
    <source>
        <strain evidence="3">cv. XS01</strain>
    </source>
</reference>
<organism evidence="2 3">
    <name type="scientific">Dorcoceras hygrometricum</name>
    <dbReference type="NCBI Taxonomy" id="472368"/>
    <lineage>
        <taxon>Eukaryota</taxon>
        <taxon>Viridiplantae</taxon>
        <taxon>Streptophyta</taxon>
        <taxon>Embryophyta</taxon>
        <taxon>Tracheophyta</taxon>
        <taxon>Spermatophyta</taxon>
        <taxon>Magnoliopsida</taxon>
        <taxon>eudicotyledons</taxon>
        <taxon>Gunneridae</taxon>
        <taxon>Pentapetalae</taxon>
        <taxon>asterids</taxon>
        <taxon>lamiids</taxon>
        <taxon>Lamiales</taxon>
        <taxon>Gesneriaceae</taxon>
        <taxon>Didymocarpoideae</taxon>
        <taxon>Trichosporeae</taxon>
        <taxon>Loxocarpinae</taxon>
        <taxon>Dorcoceras</taxon>
    </lineage>
</organism>
<name>A0A2Z7BQY6_9LAMI</name>
<gene>
    <name evidence="2" type="ORF">F511_08697</name>
</gene>
<feature type="region of interest" description="Disordered" evidence="1">
    <location>
        <begin position="1"/>
        <end position="53"/>
    </location>
</feature>
<dbReference type="EMBL" id="KV003948">
    <property type="protein sequence ID" value="KZV36038.1"/>
    <property type="molecule type" value="Genomic_DNA"/>
</dbReference>
<evidence type="ECO:0000256" key="1">
    <source>
        <dbReference type="SAM" id="MobiDB-lite"/>
    </source>
</evidence>
<dbReference type="Gene3D" id="1.20.5.170">
    <property type="match status" value="1"/>
</dbReference>